<organism evidence="2 3">
    <name type="scientific">Funneliformis caledonium</name>
    <dbReference type="NCBI Taxonomy" id="1117310"/>
    <lineage>
        <taxon>Eukaryota</taxon>
        <taxon>Fungi</taxon>
        <taxon>Fungi incertae sedis</taxon>
        <taxon>Mucoromycota</taxon>
        <taxon>Glomeromycotina</taxon>
        <taxon>Glomeromycetes</taxon>
        <taxon>Glomerales</taxon>
        <taxon>Glomeraceae</taxon>
        <taxon>Funneliformis</taxon>
    </lineage>
</organism>
<reference evidence="2" key="1">
    <citation type="submission" date="2021-06" db="EMBL/GenBank/DDBJ databases">
        <authorList>
            <person name="Kallberg Y."/>
            <person name="Tangrot J."/>
            <person name="Rosling A."/>
        </authorList>
    </citation>
    <scope>NUCLEOTIDE SEQUENCE</scope>
    <source>
        <strain evidence="2">UK204</strain>
    </source>
</reference>
<gene>
    <name evidence="2" type="ORF">FCALED_LOCUS2190</name>
</gene>
<dbReference type="EMBL" id="CAJVPQ010000320">
    <property type="protein sequence ID" value="CAG8470335.1"/>
    <property type="molecule type" value="Genomic_DNA"/>
</dbReference>
<evidence type="ECO:0000313" key="2">
    <source>
        <dbReference type="EMBL" id="CAG8470335.1"/>
    </source>
</evidence>
<evidence type="ECO:0000313" key="3">
    <source>
        <dbReference type="Proteomes" id="UP000789570"/>
    </source>
</evidence>
<proteinExistence type="predicted"/>
<keyword evidence="3" id="KW-1185">Reference proteome</keyword>
<protein>
    <submittedName>
        <fullName evidence="2">2729_t:CDS:1</fullName>
    </submittedName>
</protein>
<feature type="region of interest" description="Disordered" evidence="1">
    <location>
        <begin position="26"/>
        <end position="51"/>
    </location>
</feature>
<evidence type="ECO:0000256" key="1">
    <source>
        <dbReference type="SAM" id="MobiDB-lite"/>
    </source>
</evidence>
<name>A0A9N8W133_9GLOM</name>
<feature type="compositionally biased region" description="Basic and acidic residues" evidence="1">
    <location>
        <begin position="36"/>
        <end position="45"/>
    </location>
</feature>
<accession>A0A9N8W133</accession>
<dbReference type="OrthoDB" id="2404859at2759"/>
<dbReference type="AlphaFoldDB" id="A0A9N8W133"/>
<dbReference type="Proteomes" id="UP000789570">
    <property type="component" value="Unassembled WGS sequence"/>
</dbReference>
<comment type="caution">
    <text evidence="2">The sequence shown here is derived from an EMBL/GenBank/DDBJ whole genome shotgun (WGS) entry which is preliminary data.</text>
</comment>
<sequence>MLQYLHSDATPLSAEDIQDIIKAKNLTKRRGAHPPIDPKDIKQLSEEPDSY</sequence>